<reference evidence="1 2" key="1">
    <citation type="submission" date="2016-07" db="EMBL/GenBank/DDBJ databases">
        <title>High microdiversification within the ubiquitous acI lineage of Actinobacteria.</title>
        <authorList>
            <person name="Neuenschwander S.M."/>
            <person name="Salcher M."/>
            <person name="Ghai R."/>
            <person name="Pernthaler J."/>
        </authorList>
    </citation>
    <scope>NUCLEOTIDE SEQUENCE [LARGE SCALE GENOMIC DNA]</scope>
    <source>
        <strain evidence="1">MMS-21-155</strain>
    </source>
</reference>
<name>A0AAC9YU32_9ACTN</name>
<dbReference type="AlphaFoldDB" id="A0AAC9YU32"/>
<sequence>MSEEHSINFYEECLRLGQYLSQEEKVSLYQYLLTSKRNSYEIEARKLLRERVHTSFIANGEINYRFSKNVVSYTSREIDSLEFPSAIRELYLGKVQFRSVDKLCRFFAQAEVDVLSNFPLPGTDQNPDRSFSFNTIPYYDLNYYSNGKGKLRGLLVKLRKVDSEILIKLRTF</sequence>
<dbReference type="GeneID" id="300657816"/>
<evidence type="ECO:0000313" key="2">
    <source>
        <dbReference type="Proteomes" id="UP000217216"/>
    </source>
</evidence>
<organism evidence="1 2">
    <name type="scientific">Candidatus Planktophila dulcis</name>
    <dbReference type="NCBI Taxonomy" id="1884914"/>
    <lineage>
        <taxon>Bacteria</taxon>
        <taxon>Bacillati</taxon>
        <taxon>Actinomycetota</taxon>
        <taxon>Actinomycetes</taxon>
        <taxon>Candidatus Nanopelagicales</taxon>
        <taxon>Candidatus Nanopelagicaceae</taxon>
        <taxon>Candidatus Planktophila</taxon>
    </lineage>
</organism>
<accession>A0AAC9YU32</accession>
<dbReference type="RefSeq" id="WP_095696497.1">
    <property type="nucleotide sequence ID" value="NZ_CP016770.1"/>
</dbReference>
<dbReference type="KEGG" id="plak:A1s21155_06500"/>
<dbReference type="EMBL" id="CP016770">
    <property type="protein sequence ID" value="ASY12571.1"/>
    <property type="molecule type" value="Genomic_DNA"/>
</dbReference>
<proteinExistence type="predicted"/>
<protein>
    <submittedName>
        <fullName evidence="1">Uncharacterized protein</fullName>
    </submittedName>
</protein>
<evidence type="ECO:0000313" key="1">
    <source>
        <dbReference type="EMBL" id="ASY12571.1"/>
    </source>
</evidence>
<dbReference type="Proteomes" id="UP000217216">
    <property type="component" value="Chromosome"/>
</dbReference>
<gene>
    <name evidence="1" type="ORF">A1s21155_06500</name>
</gene>
<keyword evidence="2" id="KW-1185">Reference proteome</keyword>